<sequence>MRYLLLVLSFFVEFTVYAQEKAIAKVHYIFEHVNDTAQREQPLVFETITYLGNIGSFFTEGSTLNAQEVMRKQFLSANFDGNIVIEKRADPLRNYYIIIPSKAEIFEVHNIAGENFVTKTDYDVPSWTIEDDTSTIGGYLCQKAVTKFKGRNYTAWFTAELPFSFGPWKLHGLPGLILAAKDDKEEVTFKYGGFEKVDSEDAKLIAAPENTISAKPEEIIRLKTAYEENPSAYFKSRESVRRSGTSSGANTSKDLDARKIKSISIKNAENYRPSKNTNNPIELP</sequence>
<evidence type="ECO:0000256" key="1">
    <source>
        <dbReference type="SAM" id="MobiDB-lite"/>
    </source>
</evidence>
<name>A0A4U0H9B8_9SPHI</name>
<dbReference type="RefSeq" id="WP_136819241.1">
    <property type="nucleotide sequence ID" value="NZ_BMJX01000001.1"/>
</dbReference>
<proteinExistence type="predicted"/>
<evidence type="ECO:0000313" key="2">
    <source>
        <dbReference type="EMBL" id="TJY68376.1"/>
    </source>
</evidence>
<comment type="caution">
    <text evidence="2">The sequence shown here is derived from an EMBL/GenBank/DDBJ whole genome shotgun (WGS) entry which is preliminary data.</text>
</comment>
<keyword evidence="3" id="KW-1185">Reference proteome</keyword>
<protein>
    <submittedName>
        <fullName evidence="2">GLPGLI family protein</fullName>
    </submittedName>
</protein>
<dbReference type="Pfam" id="PF09697">
    <property type="entry name" value="Porph_ging"/>
    <property type="match status" value="1"/>
</dbReference>
<dbReference type="EMBL" id="SUKA01000001">
    <property type="protein sequence ID" value="TJY68376.1"/>
    <property type="molecule type" value="Genomic_DNA"/>
</dbReference>
<feature type="region of interest" description="Disordered" evidence="1">
    <location>
        <begin position="232"/>
        <end position="255"/>
    </location>
</feature>
<dbReference type="OrthoDB" id="1440774at2"/>
<evidence type="ECO:0000313" key="3">
    <source>
        <dbReference type="Proteomes" id="UP000309872"/>
    </source>
</evidence>
<feature type="compositionally biased region" description="Polar residues" evidence="1">
    <location>
        <begin position="242"/>
        <end position="252"/>
    </location>
</feature>
<gene>
    <name evidence="2" type="ORF">FAZ19_03735</name>
</gene>
<reference evidence="2 3" key="1">
    <citation type="submission" date="2019-04" db="EMBL/GenBank/DDBJ databases">
        <title>Sphingobacterium olei sp. nov., isolated from oil-contaminated soil.</title>
        <authorList>
            <person name="Liu B."/>
        </authorList>
    </citation>
    <scope>NUCLEOTIDE SEQUENCE [LARGE SCALE GENOMIC DNA]</scope>
    <source>
        <strain evidence="2 3">Y3L14</strain>
    </source>
</reference>
<accession>A0A4U0H9B8</accession>
<dbReference type="InterPro" id="IPR005901">
    <property type="entry name" value="GLPGLI"/>
</dbReference>
<organism evidence="2 3">
    <name type="scientific">Sphingobacterium alkalisoli</name>
    <dbReference type="NCBI Taxonomy" id="1874115"/>
    <lineage>
        <taxon>Bacteria</taxon>
        <taxon>Pseudomonadati</taxon>
        <taxon>Bacteroidota</taxon>
        <taxon>Sphingobacteriia</taxon>
        <taxon>Sphingobacteriales</taxon>
        <taxon>Sphingobacteriaceae</taxon>
        <taxon>Sphingobacterium</taxon>
    </lineage>
</organism>
<dbReference type="AlphaFoldDB" id="A0A4U0H9B8"/>
<dbReference type="Proteomes" id="UP000309872">
    <property type="component" value="Unassembled WGS sequence"/>
</dbReference>
<dbReference type="NCBIfam" id="TIGR01200">
    <property type="entry name" value="GLPGLI"/>
    <property type="match status" value="1"/>
</dbReference>